<evidence type="ECO:0000313" key="7">
    <source>
        <dbReference type="EMBL" id="CAB4345552.1"/>
    </source>
</evidence>
<protein>
    <submittedName>
        <fullName evidence="7">Unannotated protein</fullName>
    </submittedName>
</protein>
<proteinExistence type="predicted"/>
<feature type="domain" description="Ferric oxidoreductase" evidence="6">
    <location>
        <begin position="41"/>
        <end position="134"/>
    </location>
</feature>
<evidence type="ECO:0000313" key="12">
    <source>
        <dbReference type="EMBL" id="CAB4790640.1"/>
    </source>
</evidence>
<feature type="transmembrane region" description="Helical" evidence="5">
    <location>
        <begin position="149"/>
        <end position="170"/>
    </location>
</feature>
<dbReference type="EMBL" id="CAEUNJ010000007">
    <property type="protein sequence ID" value="CAB4370525.1"/>
    <property type="molecule type" value="Genomic_DNA"/>
</dbReference>
<gene>
    <name evidence="9" type="ORF">UFOPK1762_01607</name>
    <name evidence="10" type="ORF">UFOPK1906_00060</name>
    <name evidence="11" type="ORF">UFOPK2624_01264</name>
    <name evidence="12" type="ORF">UFOPK2969_00775</name>
    <name evidence="13" type="ORF">UFOPK3010_00033</name>
    <name evidence="7" type="ORF">UFOPK3331_01569</name>
    <name evidence="14" type="ORF">UFOPK3785_01318</name>
    <name evidence="15" type="ORF">UFOPK3927_00490</name>
    <name evidence="8" type="ORF">UFOPK4201_00271</name>
    <name evidence="16" type="ORF">UFOPK4371_01036</name>
</gene>
<keyword evidence="4 5" id="KW-0472">Membrane</keyword>
<reference evidence="7" key="1">
    <citation type="submission" date="2020-05" db="EMBL/GenBank/DDBJ databases">
        <authorList>
            <person name="Chiriac C."/>
            <person name="Salcher M."/>
            <person name="Ghai R."/>
            <person name="Kavagutti S V."/>
        </authorList>
    </citation>
    <scope>NUCLEOTIDE SEQUENCE</scope>
</reference>
<evidence type="ECO:0000256" key="5">
    <source>
        <dbReference type="SAM" id="Phobius"/>
    </source>
</evidence>
<evidence type="ECO:0000313" key="10">
    <source>
        <dbReference type="EMBL" id="CAB4611444.1"/>
    </source>
</evidence>
<dbReference type="AlphaFoldDB" id="A0A6J5ZW21"/>
<dbReference type="EMBL" id="CAEZTY010000082">
    <property type="protein sequence ID" value="CAB4595742.1"/>
    <property type="molecule type" value="Genomic_DNA"/>
</dbReference>
<feature type="transmembrane region" description="Helical" evidence="5">
    <location>
        <begin position="6"/>
        <end position="29"/>
    </location>
</feature>
<feature type="transmembrane region" description="Helical" evidence="5">
    <location>
        <begin position="50"/>
        <end position="71"/>
    </location>
</feature>
<sequence length="190" mass="21066">MGSVWWYVARSSGLVAWGLAALSVFWGLLLSTKVMGKKARPNWLLDLHRFLGGLTVVFIAVHLVGLFLDPYVNFSAAQLFIPFASTWKPSAVAWGIVAFYLLLAVEITSLLRRRIPKRWWKAVHMSSYGIFVFGTVHLLTAGTDRHSALLLWTVAGMSSAVAAMTLYRIVTSKETRTIQSDTIRAAQPIG</sequence>
<dbReference type="InterPro" id="IPR013130">
    <property type="entry name" value="Fe3_Rdtase_TM_dom"/>
</dbReference>
<dbReference type="EMBL" id="CAEZXY010000062">
    <property type="protein sequence ID" value="CAB4713741.1"/>
    <property type="molecule type" value="Genomic_DNA"/>
</dbReference>
<keyword evidence="3 5" id="KW-1133">Transmembrane helix</keyword>
<dbReference type="EMBL" id="CAFBOK010000039">
    <property type="protein sequence ID" value="CAB4977171.1"/>
    <property type="molecule type" value="Genomic_DNA"/>
</dbReference>
<dbReference type="EMBL" id="CAFAAD010000046">
    <property type="protein sequence ID" value="CAB4790640.1"/>
    <property type="molecule type" value="Genomic_DNA"/>
</dbReference>
<dbReference type="EMBL" id="CAFBNJ010000073">
    <property type="protein sequence ID" value="CAB4958538.1"/>
    <property type="molecule type" value="Genomic_DNA"/>
</dbReference>
<keyword evidence="2 5" id="KW-0812">Transmembrane</keyword>
<accession>A0A6J5ZW21</accession>
<evidence type="ECO:0000256" key="2">
    <source>
        <dbReference type="ARBA" id="ARBA00022692"/>
    </source>
</evidence>
<evidence type="ECO:0000313" key="13">
    <source>
        <dbReference type="EMBL" id="CAB4791917.1"/>
    </source>
</evidence>
<evidence type="ECO:0000256" key="4">
    <source>
        <dbReference type="ARBA" id="ARBA00023136"/>
    </source>
</evidence>
<evidence type="ECO:0000313" key="11">
    <source>
        <dbReference type="EMBL" id="CAB4713741.1"/>
    </source>
</evidence>
<evidence type="ECO:0000313" key="16">
    <source>
        <dbReference type="EMBL" id="CAB5077440.1"/>
    </source>
</evidence>
<organism evidence="7">
    <name type="scientific">freshwater metagenome</name>
    <dbReference type="NCBI Taxonomy" id="449393"/>
    <lineage>
        <taxon>unclassified sequences</taxon>
        <taxon>metagenomes</taxon>
        <taxon>ecological metagenomes</taxon>
    </lineage>
</organism>
<dbReference type="Pfam" id="PF01794">
    <property type="entry name" value="Ferric_reduct"/>
    <property type="match status" value="1"/>
</dbReference>
<evidence type="ECO:0000313" key="15">
    <source>
        <dbReference type="EMBL" id="CAB4977171.1"/>
    </source>
</evidence>
<name>A0A6J5ZW21_9ZZZZ</name>
<dbReference type="EMBL" id="CAESAL010000073">
    <property type="protein sequence ID" value="CAB4345552.1"/>
    <property type="molecule type" value="Genomic_DNA"/>
</dbReference>
<evidence type="ECO:0000256" key="3">
    <source>
        <dbReference type="ARBA" id="ARBA00022989"/>
    </source>
</evidence>
<evidence type="ECO:0000259" key="6">
    <source>
        <dbReference type="Pfam" id="PF01794"/>
    </source>
</evidence>
<feature type="transmembrane region" description="Helical" evidence="5">
    <location>
        <begin position="91"/>
        <end position="111"/>
    </location>
</feature>
<feature type="transmembrane region" description="Helical" evidence="5">
    <location>
        <begin position="123"/>
        <end position="143"/>
    </location>
</feature>
<dbReference type="EMBL" id="CAFBRD010000053">
    <property type="protein sequence ID" value="CAB5077440.1"/>
    <property type="molecule type" value="Genomic_DNA"/>
</dbReference>
<evidence type="ECO:0000313" key="9">
    <source>
        <dbReference type="EMBL" id="CAB4595742.1"/>
    </source>
</evidence>
<comment type="subcellular location">
    <subcellularLocation>
        <location evidence="1">Membrane</location>
        <topology evidence="1">Multi-pass membrane protein</topology>
    </subcellularLocation>
</comment>
<dbReference type="GO" id="GO:0016020">
    <property type="term" value="C:membrane"/>
    <property type="evidence" value="ECO:0007669"/>
    <property type="project" value="UniProtKB-SubCell"/>
</dbReference>
<evidence type="ECO:0000313" key="8">
    <source>
        <dbReference type="EMBL" id="CAB4370525.1"/>
    </source>
</evidence>
<dbReference type="EMBL" id="CAEZVC010000002">
    <property type="protein sequence ID" value="CAB4611444.1"/>
    <property type="molecule type" value="Genomic_DNA"/>
</dbReference>
<evidence type="ECO:0000313" key="14">
    <source>
        <dbReference type="EMBL" id="CAB4958538.1"/>
    </source>
</evidence>
<evidence type="ECO:0000256" key="1">
    <source>
        <dbReference type="ARBA" id="ARBA00004141"/>
    </source>
</evidence>
<dbReference type="EMBL" id="CAFAAM010000002">
    <property type="protein sequence ID" value="CAB4791917.1"/>
    <property type="molecule type" value="Genomic_DNA"/>
</dbReference>